<feature type="region of interest" description="Disordered" evidence="1">
    <location>
        <begin position="206"/>
        <end position="227"/>
    </location>
</feature>
<dbReference type="Proteomes" id="UP000309174">
    <property type="component" value="Unassembled WGS sequence"/>
</dbReference>
<dbReference type="OrthoDB" id="4808153at2"/>
<protein>
    <submittedName>
        <fullName evidence="2">Uncharacterized protein</fullName>
    </submittedName>
</protein>
<sequence length="227" mass="24687">MREILSAAGTDADALAALQAGRAELIRLDARVHGRPVPIDALPATAYPAASGTPVSVPGATGERFLTVGQGTREFVIDRPEPGRPALVEVTTTGSSAFMVKEVVRTADRVETLGNLASTYEDHHERHYLTPDPTYLLVKADLDRRWSIRILPIGQARRLETECVGQSREVLSYEGGPALLTVQARAPQFCSAAFFGRRGRRSVRGRLRRAGSACPARSRRPHRPATK</sequence>
<gene>
    <name evidence="2" type="ORF">ETD83_21305</name>
</gene>
<keyword evidence="3" id="KW-1185">Reference proteome</keyword>
<organism evidence="2 3">
    <name type="scientific">Actinomadura soli</name>
    <dbReference type="NCBI Taxonomy" id="2508997"/>
    <lineage>
        <taxon>Bacteria</taxon>
        <taxon>Bacillati</taxon>
        <taxon>Actinomycetota</taxon>
        <taxon>Actinomycetes</taxon>
        <taxon>Streptosporangiales</taxon>
        <taxon>Thermomonosporaceae</taxon>
        <taxon>Actinomadura</taxon>
    </lineage>
</organism>
<dbReference type="AlphaFoldDB" id="A0A5C4JBE5"/>
<feature type="compositionally biased region" description="Basic residues" evidence="1">
    <location>
        <begin position="217"/>
        <end position="227"/>
    </location>
</feature>
<proteinExistence type="predicted"/>
<dbReference type="RefSeq" id="WP_138646900.1">
    <property type="nucleotide sequence ID" value="NZ_VCKW01000108.1"/>
</dbReference>
<evidence type="ECO:0000313" key="2">
    <source>
        <dbReference type="EMBL" id="TMQ96633.1"/>
    </source>
</evidence>
<name>A0A5C4JBE5_9ACTN</name>
<evidence type="ECO:0000313" key="3">
    <source>
        <dbReference type="Proteomes" id="UP000309174"/>
    </source>
</evidence>
<accession>A0A5C4JBE5</accession>
<reference evidence="2 3" key="1">
    <citation type="submission" date="2019-05" db="EMBL/GenBank/DDBJ databases">
        <title>Draft genome sequence of Actinomadura sp. 14C53.</title>
        <authorList>
            <person name="Saricaoglu S."/>
            <person name="Isik K."/>
        </authorList>
    </citation>
    <scope>NUCLEOTIDE SEQUENCE [LARGE SCALE GENOMIC DNA]</scope>
    <source>
        <strain evidence="2 3">14C53</strain>
    </source>
</reference>
<comment type="caution">
    <text evidence="2">The sequence shown here is derived from an EMBL/GenBank/DDBJ whole genome shotgun (WGS) entry which is preliminary data.</text>
</comment>
<evidence type="ECO:0000256" key="1">
    <source>
        <dbReference type="SAM" id="MobiDB-lite"/>
    </source>
</evidence>
<dbReference type="EMBL" id="VCKW01000108">
    <property type="protein sequence ID" value="TMQ96633.1"/>
    <property type="molecule type" value="Genomic_DNA"/>
</dbReference>